<evidence type="ECO:0000313" key="1">
    <source>
        <dbReference type="EMBL" id="EKV27689.1"/>
    </source>
</evidence>
<protein>
    <submittedName>
        <fullName evidence="1">Uncharacterized protein</fullName>
    </submittedName>
</protein>
<keyword evidence="2" id="KW-1185">Reference proteome</keyword>
<comment type="caution">
    <text evidence="1">The sequence shown here is derived from an EMBL/GenBank/DDBJ whole genome shotgun (WGS) entry which is preliminary data.</text>
</comment>
<sequence>MQADWYESRVGADPTIGHGGVTREAAFEECNELGLAAMREAGTYHGQMGMGHLMQGSTLSTMNSQAKQGKAMRENCMMQRGFVRVRRW</sequence>
<dbReference type="AlphaFoldDB" id="K9GSI6"/>
<organism evidence="1 2">
    <name type="scientific">Caenispirillum salinarum AK4</name>
    <dbReference type="NCBI Taxonomy" id="1238182"/>
    <lineage>
        <taxon>Bacteria</taxon>
        <taxon>Pseudomonadati</taxon>
        <taxon>Pseudomonadota</taxon>
        <taxon>Alphaproteobacteria</taxon>
        <taxon>Rhodospirillales</taxon>
        <taxon>Novispirillaceae</taxon>
        <taxon>Caenispirillum</taxon>
    </lineage>
</organism>
<name>K9GSI6_9PROT</name>
<gene>
    <name evidence="1" type="ORF">C882_1284</name>
</gene>
<dbReference type="Proteomes" id="UP000009881">
    <property type="component" value="Unassembled WGS sequence"/>
</dbReference>
<dbReference type="EMBL" id="ANHY01000018">
    <property type="protein sequence ID" value="EKV27689.1"/>
    <property type="molecule type" value="Genomic_DNA"/>
</dbReference>
<accession>K9GSI6</accession>
<reference evidence="1 2" key="1">
    <citation type="journal article" date="2013" name="Genome Announc.">
        <title>Draft Genome Sequence of an Alphaproteobacterium, Caenispirillum salinarum AK4(T), Isolated from a Solar Saltern.</title>
        <authorList>
            <person name="Khatri I."/>
            <person name="Singh A."/>
            <person name="Korpole S."/>
            <person name="Pinnaka A.K."/>
            <person name="Subramanian S."/>
        </authorList>
    </citation>
    <scope>NUCLEOTIDE SEQUENCE [LARGE SCALE GENOMIC DNA]</scope>
    <source>
        <strain evidence="1 2">AK4</strain>
    </source>
</reference>
<evidence type="ECO:0000313" key="2">
    <source>
        <dbReference type="Proteomes" id="UP000009881"/>
    </source>
</evidence>
<proteinExistence type="predicted"/>